<evidence type="ECO:0000256" key="8">
    <source>
        <dbReference type="SAM" id="SignalP"/>
    </source>
</evidence>
<evidence type="ECO:0000256" key="1">
    <source>
        <dbReference type="ARBA" id="ARBA00001926"/>
    </source>
</evidence>
<protein>
    <recommendedName>
        <fullName evidence="9">Tetrahaem cytochrome domain-containing protein</fullName>
    </recommendedName>
</protein>
<comment type="caution">
    <text evidence="10">The sequence shown here is derived from an EMBL/GenBank/DDBJ whole genome shotgun (WGS) entry which is preliminary data.</text>
</comment>
<keyword evidence="6" id="KW-0249">Electron transport</keyword>
<keyword evidence="5" id="KW-0479">Metal-binding</keyword>
<keyword evidence="3" id="KW-0813">Transport</keyword>
<organism evidence="10 11">
    <name type="scientific">Telmatospirillum siberiense</name>
    <dbReference type="NCBI Taxonomy" id="382514"/>
    <lineage>
        <taxon>Bacteria</taxon>
        <taxon>Pseudomonadati</taxon>
        <taxon>Pseudomonadota</taxon>
        <taxon>Alphaproteobacteria</taxon>
        <taxon>Rhodospirillales</taxon>
        <taxon>Rhodospirillaceae</taxon>
        <taxon>Telmatospirillum</taxon>
    </lineage>
</organism>
<evidence type="ECO:0000256" key="7">
    <source>
        <dbReference type="ARBA" id="ARBA00023004"/>
    </source>
</evidence>
<keyword evidence="11" id="KW-1185">Reference proteome</keyword>
<evidence type="ECO:0000256" key="6">
    <source>
        <dbReference type="ARBA" id="ARBA00022982"/>
    </source>
</evidence>
<proteinExistence type="predicted"/>
<accession>A0A2N3PXH9</accession>
<dbReference type="GO" id="GO:0046872">
    <property type="term" value="F:metal ion binding"/>
    <property type="evidence" value="ECO:0007669"/>
    <property type="project" value="UniProtKB-KW"/>
</dbReference>
<evidence type="ECO:0000256" key="3">
    <source>
        <dbReference type="ARBA" id="ARBA00022448"/>
    </source>
</evidence>
<keyword evidence="4" id="KW-0349">Heme</keyword>
<keyword evidence="7" id="KW-0408">Iron</keyword>
<evidence type="ECO:0000259" key="9">
    <source>
        <dbReference type="Pfam" id="PF14537"/>
    </source>
</evidence>
<evidence type="ECO:0000256" key="5">
    <source>
        <dbReference type="ARBA" id="ARBA00022723"/>
    </source>
</evidence>
<dbReference type="InterPro" id="IPR012286">
    <property type="entry name" value="Tetrahaem_cytochrome"/>
</dbReference>
<evidence type="ECO:0000256" key="2">
    <source>
        <dbReference type="ARBA" id="ARBA00004196"/>
    </source>
</evidence>
<dbReference type="EMBL" id="PIUM01000006">
    <property type="protein sequence ID" value="PKU25095.1"/>
    <property type="molecule type" value="Genomic_DNA"/>
</dbReference>
<reference evidence="11" key="1">
    <citation type="submission" date="2017-12" db="EMBL/GenBank/DDBJ databases">
        <title>Draft genome sequence of Telmatospirillum siberiense 26-4b1T, an acidotolerant peatland alphaproteobacterium potentially involved in sulfur cycling.</title>
        <authorList>
            <person name="Hausmann B."/>
            <person name="Pjevac P."/>
            <person name="Schreck K."/>
            <person name="Herbold C.W."/>
            <person name="Daims H."/>
            <person name="Wagner M."/>
            <person name="Pester M."/>
            <person name="Loy A."/>
        </authorList>
    </citation>
    <scope>NUCLEOTIDE SEQUENCE [LARGE SCALE GENOMIC DNA]</scope>
    <source>
        <strain evidence="11">26-4b1</strain>
    </source>
</reference>
<dbReference type="AlphaFoldDB" id="A0A2N3PXH9"/>
<dbReference type="SUPFAM" id="SSF48695">
    <property type="entry name" value="Multiheme cytochromes"/>
    <property type="match status" value="1"/>
</dbReference>
<comment type="cofactor">
    <cofactor evidence="1">
        <name>heme c</name>
        <dbReference type="ChEBI" id="CHEBI:61717"/>
    </cofactor>
</comment>
<sequence>MNEIVSKSRSRWLAGFAAILLAGLIGVLAASPASAQNAAAPKQLPGAAAADCQACHGATNPLPARHKSTTGQKMADCLKCHEQKTPESLSGKLPLSHIHQLNGVTCAKCHADPKKPEEVSAKKCLTCHDGETVSAATAQLKPTNPHNSPHYGKNSDCNICHHEHEKSENYCSQCHKFEFKVP</sequence>
<evidence type="ECO:0000313" key="11">
    <source>
        <dbReference type="Proteomes" id="UP000233293"/>
    </source>
</evidence>
<dbReference type="RefSeq" id="WP_101250022.1">
    <property type="nucleotide sequence ID" value="NZ_PIUM01000006.1"/>
</dbReference>
<dbReference type="Gene3D" id="1.10.1130.10">
    <property type="entry name" value="Flavocytochrome C3, Chain A"/>
    <property type="match status" value="1"/>
</dbReference>
<name>A0A2N3PXH9_9PROT</name>
<comment type="subcellular location">
    <subcellularLocation>
        <location evidence="2">Cell envelope</location>
    </subcellularLocation>
</comment>
<feature type="chain" id="PRO_5014891281" description="Tetrahaem cytochrome domain-containing protein" evidence="8">
    <location>
        <begin position="36"/>
        <end position="182"/>
    </location>
</feature>
<evidence type="ECO:0000256" key="4">
    <source>
        <dbReference type="ARBA" id="ARBA00022617"/>
    </source>
</evidence>
<feature type="domain" description="Tetrahaem cytochrome" evidence="9">
    <location>
        <begin position="99"/>
        <end position="176"/>
    </location>
</feature>
<dbReference type="Pfam" id="PF14537">
    <property type="entry name" value="Cytochrom_c3_2"/>
    <property type="match status" value="1"/>
</dbReference>
<dbReference type="Proteomes" id="UP000233293">
    <property type="component" value="Unassembled WGS sequence"/>
</dbReference>
<dbReference type="GO" id="GO:0030313">
    <property type="term" value="C:cell envelope"/>
    <property type="evidence" value="ECO:0007669"/>
    <property type="project" value="UniProtKB-SubCell"/>
</dbReference>
<feature type="signal peptide" evidence="8">
    <location>
        <begin position="1"/>
        <end position="35"/>
    </location>
</feature>
<keyword evidence="8" id="KW-0732">Signal</keyword>
<gene>
    <name evidence="10" type="ORF">CWS72_07775</name>
</gene>
<dbReference type="InterPro" id="IPR036280">
    <property type="entry name" value="Multihaem_cyt_sf"/>
</dbReference>
<evidence type="ECO:0000313" key="10">
    <source>
        <dbReference type="EMBL" id="PKU25095.1"/>
    </source>
</evidence>
<dbReference type="OrthoDB" id="7870040at2"/>